<dbReference type="InterPro" id="IPR000440">
    <property type="entry name" value="NADH_UbQ/plastoQ_OxRdtase_su3"/>
</dbReference>
<dbReference type="HAMAP" id="MF_01394">
    <property type="entry name" value="NDH1_NuoA"/>
    <property type="match status" value="1"/>
</dbReference>
<dbReference type="GO" id="GO:0016651">
    <property type="term" value="F:oxidoreductase activity, acting on NAD(P)H"/>
    <property type="evidence" value="ECO:0007669"/>
    <property type="project" value="InterPro"/>
</dbReference>
<feature type="transmembrane region" description="Helical" evidence="12">
    <location>
        <begin position="81"/>
        <end position="102"/>
    </location>
</feature>
<reference evidence="13" key="1">
    <citation type="submission" date="2018-05" db="EMBL/GenBank/DDBJ databases">
        <authorList>
            <person name="Lanie J.A."/>
            <person name="Ng W.-L."/>
            <person name="Kazmierczak K.M."/>
            <person name="Andrzejewski T.M."/>
            <person name="Davidsen T.M."/>
            <person name="Wayne K.J."/>
            <person name="Tettelin H."/>
            <person name="Glass J.I."/>
            <person name="Rusch D."/>
            <person name="Podicherti R."/>
            <person name="Tsui H.-C.T."/>
            <person name="Winkler M.E."/>
        </authorList>
    </citation>
    <scope>NUCLEOTIDE SEQUENCE</scope>
</reference>
<dbReference type="GO" id="GO:0030964">
    <property type="term" value="C:NADH dehydrogenase complex"/>
    <property type="evidence" value="ECO:0007669"/>
    <property type="project" value="TreeGrafter"/>
</dbReference>
<keyword evidence="11 12" id="KW-0472">Membrane</keyword>
<keyword evidence="4" id="KW-1003">Cell membrane</keyword>
<evidence type="ECO:0000313" key="13">
    <source>
        <dbReference type="EMBL" id="SVB50512.1"/>
    </source>
</evidence>
<keyword evidence="9" id="KW-0520">NAD</keyword>
<dbReference type="GO" id="GO:0048038">
    <property type="term" value="F:quinone binding"/>
    <property type="evidence" value="ECO:0007669"/>
    <property type="project" value="UniProtKB-KW"/>
</dbReference>
<keyword evidence="5 12" id="KW-0812">Transmembrane</keyword>
<evidence type="ECO:0000256" key="3">
    <source>
        <dbReference type="ARBA" id="ARBA00022448"/>
    </source>
</evidence>
<dbReference type="InterPro" id="IPR038430">
    <property type="entry name" value="NDAH_ubi_oxred_su3_sf"/>
</dbReference>
<evidence type="ECO:0000256" key="4">
    <source>
        <dbReference type="ARBA" id="ARBA00022475"/>
    </source>
</evidence>
<evidence type="ECO:0008006" key="14">
    <source>
        <dbReference type="Google" id="ProtNLM"/>
    </source>
</evidence>
<dbReference type="GO" id="GO:0008137">
    <property type="term" value="F:NADH dehydrogenase (ubiquinone) activity"/>
    <property type="evidence" value="ECO:0007669"/>
    <property type="project" value="InterPro"/>
</dbReference>
<accession>A0A382EJM4</accession>
<evidence type="ECO:0000256" key="10">
    <source>
        <dbReference type="ARBA" id="ARBA00023075"/>
    </source>
</evidence>
<dbReference type="AlphaFoldDB" id="A0A382EJM4"/>
<evidence type="ECO:0000256" key="5">
    <source>
        <dbReference type="ARBA" id="ARBA00022692"/>
    </source>
</evidence>
<keyword evidence="10" id="KW-0830">Ubiquinone</keyword>
<organism evidence="13">
    <name type="scientific">marine metagenome</name>
    <dbReference type="NCBI Taxonomy" id="408172"/>
    <lineage>
        <taxon>unclassified sequences</taxon>
        <taxon>metagenomes</taxon>
        <taxon>ecological metagenomes</taxon>
    </lineage>
</organism>
<comment type="subcellular location">
    <subcellularLocation>
        <location evidence="1">Membrane</location>
        <topology evidence="1">Multi-pass membrane protein</topology>
    </subcellularLocation>
</comment>
<dbReference type="InterPro" id="IPR023043">
    <property type="entry name" value="NAD(P)H_OxRDtase_bac/plastid"/>
</dbReference>
<feature type="non-terminal residue" evidence="13">
    <location>
        <position position="1"/>
    </location>
</feature>
<feature type="transmembrane region" description="Helical" evidence="12">
    <location>
        <begin position="25"/>
        <end position="50"/>
    </location>
</feature>
<evidence type="ECO:0000256" key="9">
    <source>
        <dbReference type="ARBA" id="ARBA00023027"/>
    </source>
</evidence>
<dbReference type="PANTHER" id="PTHR11058:SF22">
    <property type="entry name" value="NADH-QUINONE OXIDOREDUCTASE SUBUNIT A"/>
    <property type="match status" value="1"/>
</dbReference>
<evidence type="ECO:0000256" key="12">
    <source>
        <dbReference type="SAM" id="Phobius"/>
    </source>
</evidence>
<dbReference type="EMBL" id="UINC01044701">
    <property type="protein sequence ID" value="SVB50512.1"/>
    <property type="molecule type" value="Genomic_DNA"/>
</dbReference>
<evidence type="ECO:0000256" key="11">
    <source>
        <dbReference type="ARBA" id="ARBA00023136"/>
    </source>
</evidence>
<evidence type="ECO:0000256" key="2">
    <source>
        <dbReference type="ARBA" id="ARBA00008472"/>
    </source>
</evidence>
<keyword evidence="6" id="KW-0874">Quinone</keyword>
<dbReference type="Pfam" id="PF00507">
    <property type="entry name" value="Oxidored_q4"/>
    <property type="match status" value="1"/>
</dbReference>
<dbReference type="Gene3D" id="1.20.58.1610">
    <property type="entry name" value="NADH:ubiquinone/plastoquinone oxidoreductase, chain 3"/>
    <property type="match status" value="1"/>
</dbReference>
<feature type="transmembrane region" description="Helical" evidence="12">
    <location>
        <begin position="108"/>
        <end position="129"/>
    </location>
</feature>
<keyword evidence="8 12" id="KW-1133">Transmembrane helix</keyword>
<dbReference type="PANTHER" id="PTHR11058">
    <property type="entry name" value="NADH-UBIQUINONE OXIDOREDUCTASE CHAIN 3"/>
    <property type="match status" value="1"/>
</dbReference>
<gene>
    <name evidence="13" type="ORF">METZ01_LOCUS203366</name>
</gene>
<sequence length="139" mass="15632">SGTFFAPCGPREHFHKRKPPPMSGAYLPLLLLFGVSIMNAVGMVVTSHILNPRRDTPQKLMPYESGMIPLGSTRQRFSVKFYMVAISFIVFDLETIFLIPWAVQVRELGWSVFVAVSLFVVVLAVGLLYEWKKGGLEWG</sequence>
<keyword evidence="7" id="KW-1278">Translocase</keyword>
<protein>
    <recommendedName>
        <fullName evidence="14">NADH-quinone oxidoreductase subunit</fullName>
    </recommendedName>
</protein>
<evidence type="ECO:0000256" key="7">
    <source>
        <dbReference type="ARBA" id="ARBA00022967"/>
    </source>
</evidence>
<dbReference type="FunFam" id="1.20.58.1610:FF:000004">
    <property type="entry name" value="NADH-quinone oxidoreductase subunit A"/>
    <property type="match status" value="1"/>
</dbReference>
<proteinExistence type="inferred from homology"/>
<comment type="similarity">
    <text evidence="2">Belongs to the complex I subunit 3 family.</text>
</comment>
<evidence type="ECO:0000256" key="6">
    <source>
        <dbReference type="ARBA" id="ARBA00022719"/>
    </source>
</evidence>
<evidence type="ECO:0000256" key="8">
    <source>
        <dbReference type="ARBA" id="ARBA00022989"/>
    </source>
</evidence>
<keyword evidence="3" id="KW-0813">Transport</keyword>
<name>A0A382EJM4_9ZZZZ</name>
<evidence type="ECO:0000256" key="1">
    <source>
        <dbReference type="ARBA" id="ARBA00004141"/>
    </source>
</evidence>